<dbReference type="SUPFAM" id="SSF52009">
    <property type="entry name" value="Phosphohistidine domain"/>
    <property type="match status" value="1"/>
</dbReference>
<evidence type="ECO:0000259" key="1">
    <source>
        <dbReference type="Pfam" id="PF00391"/>
    </source>
</evidence>
<proteinExistence type="predicted"/>
<organism evidence="2">
    <name type="scientific">marine sediment metagenome</name>
    <dbReference type="NCBI Taxonomy" id="412755"/>
    <lineage>
        <taxon>unclassified sequences</taxon>
        <taxon>metagenomes</taxon>
        <taxon>ecological metagenomes</taxon>
    </lineage>
</organism>
<dbReference type="InterPro" id="IPR036637">
    <property type="entry name" value="Phosphohistidine_dom_sf"/>
</dbReference>
<dbReference type="AlphaFoldDB" id="X0RW64"/>
<gene>
    <name evidence="2" type="ORF">S01H1_07994</name>
</gene>
<dbReference type="GO" id="GO:0016772">
    <property type="term" value="F:transferase activity, transferring phosphorus-containing groups"/>
    <property type="evidence" value="ECO:0007669"/>
    <property type="project" value="InterPro"/>
</dbReference>
<dbReference type="EMBL" id="BARS01004102">
    <property type="protein sequence ID" value="GAF73033.1"/>
    <property type="molecule type" value="Genomic_DNA"/>
</dbReference>
<dbReference type="Gene3D" id="3.50.30.10">
    <property type="entry name" value="Phosphohistidine domain"/>
    <property type="match status" value="1"/>
</dbReference>
<sequence length="58" mass="6168">TICTTGSAGSHLAIVSREFGLPCIMATEFLTEDVSSLNGKNAKIIHDGDDKGILYLNE</sequence>
<protein>
    <recommendedName>
        <fullName evidence="1">PEP-utilising enzyme mobile domain-containing protein</fullName>
    </recommendedName>
</protein>
<dbReference type="Pfam" id="PF00391">
    <property type="entry name" value="PEP-utilizers"/>
    <property type="match status" value="1"/>
</dbReference>
<comment type="caution">
    <text evidence="2">The sequence shown here is derived from an EMBL/GenBank/DDBJ whole genome shotgun (WGS) entry which is preliminary data.</text>
</comment>
<dbReference type="InterPro" id="IPR008279">
    <property type="entry name" value="PEP-util_enz_mobile_dom"/>
</dbReference>
<evidence type="ECO:0000313" key="2">
    <source>
        <dbReference type="EMBL" id="GAF73033.1"/>
    </source>
</evidence>
<feature type="domain" description="PEP-utilising enzyme mobile" evidence="1">
    <location>
        <begin position="2"/>
        <end position="37"/>
    </location>
</feature>
<accession>X0RW64</accession>
<name>X0RW64_9ZZZZ</name>
<feature type="non-terminal residue" evidence="2">
    <location>
        <position position="1"/>
    </location>
</feature>
<reference evidence="2" key="1">
    <citation type="journal article" date="2014" name="Front. Microbiol.">
        <title>High frequency of phylogenetically diverse reductive dehalogenase-homologous genes in deep subseafloor sedimentary metagenomes.</title>
        <authorList>
            <person name="Kawai M."/>
            <person name="Futagami T."/>
            <person name="Toyoda A."/>
            <person name="Takaki Y."/>
            <person name="Nishi S."/>
            <person name="Hori S."/>
            <person name="Arai W."/>
            <person name="Tsubouchi T."/>
            <person name="Morono Y."/>
            <person name="Uchiyama I."/>
            <person name="Ito T."/>
            <person name="Fujiyama A."/>
            <person name="Inagaki F."/>
            <person name="Takami H."/>
        </authorList>
    </citation>
    <scope>NUCLEOTIDE SEQUENCE</scope>
    <source>
        <strain evidence="2">Expedition CK06-06</strain>
    </source>
</reference>